<reference evidence="1" key="2">
    <citation type="journal article" date="2024" name="Plant">
        <title>Genomic evolution and insights into agronomic trait innovations of Sesamum species.</title>
        <authorList>
            <person name="Miao H."/>
            <person name="Wang L."/>
            <person name="Qu L."/>
            <person name="Liu H."/>
            <person name="Sun Y."/>
            <person name="Le M."/>
            <person name="Wang Q."/>
            <person name="Wei S."/>
            <person name="Zheng Y."/>
            <person name="Lin W."/>
            <person name="Duan Y."/>
            <person name="Cao H."/>
            <person name="Xiong S."/>
            <person name="Wang X."/>
            <person name="Wei L."/>
            <person name="Li C."/>
            <person name="Ma Q."/>
            <person name="Ju M."/>
            <person name="Zhao R."/>
            <person name="Li G."/>
            <person name="Mu C."/>
            <person name="Tian Q."/>
            <person name="Mei H."/>
            <person name="Zhang T."/>
            <person name="Gao T."/>
            <person name="Zhang H."/>
        </authorList>
    </citation>
    <scope>NUCLEOTIDE SEQUENCE</scope>
    <source>
        <strain evidence="1">KEN8</strain>
    </source>
</reference>
<comment type="caution">
    <text evidence="1">The sequence shown here is derived from an EMBL/GenBank/DDBJ whole genome shotgun (WGS) entry which is preliminary data.</text>
</comment>
<protein>
    <recommendedName>
        <fullName evidence="2">DNA-directed RNA polymerase</fullName>
    </recommendedName>
</protein>
<proteinExistence type="predicted"/>
<accession>A0AAW2JC35</accession>
<organism evidence="1">
    <name type="scientific">Sesamum calycinum</name>
    <dbReference type="NCBI Taxonomy" id="2727403"/>
    <lineage>
        <taxon>Eukaryota</taxon>
        <taxon>Viridiplantae</taxon>
        <taxon>Streptophyta</taxon>
        <taxon>Embryophyta</taxon>
        <taxon>Tracheophyta</taxon>
        <taxon>Spermatophyta</taxon>
        <taxon>Magnoliopsida</taxon>
        <taxon>eudicotyledons</taxon>
        <taxon>Gunneridae</taxon>
        <taxon>Pentapetalae</taxon>
        <taxon>asterids</taxon>
        <taxon>lamiids</taxon>
        <taxon>Lamiales</taxon>
        <taxon>Pedaliaceae</taxon>
        <taxon>Sesamum</taxon>
    </lineage>
</organism>
<dbReference type="AlphaFoldDB" id="A0AAW2JC35"/>
<reference evidence="1" key="1">
    <citation type="submission" date="2020-06" db="EMBL/GenBank/DDBJ databases">
        <authorList>
            <person name="Li T."/>
            <person name="Hu X."/>
            <person name="Zhang T."/>
            <person name="Song X."/>
            <person name="Zhang H."/>
            <person name="Dai N."/>
            <person name="Sheng W."/>
            <person name="Hou X."/>
            <person name="Wei L."/>
        </authorList>
    </citation>
    <scope>NUCLEOTIDE SEQUENCE</scope>
    <source>
        <strain evidence="1">KEN8</strain>
        <tissue evidence="1">Leaf</tissue>
    </source>
</reference>
<gene>
    <name evidence="1" type="ORF">Scaly_2639300</name>
</gene>
<dbReference type="EMBL" id="JACGWM010001580">
    <property type="protein sequence ID" value="KAL0291393.1"/>
    <property type="molecule type" value="Genomic_DNA"/>
</dbReference>
<evidence type="ECO:0000313" key="1">
    <source>
        <dbReference type="EMBL" id="KAL0291393.1"/>
    </source>
</evidence>
<evidence type="ECO:0008006" key="2">
    <source>
        <dbReference type="Google" id="ProtNLM"/>
    </source>
</evidence>
<name>A0AAW2JC35_9LAMI</name>
<sequence length="132" mass="14965">MEGQIDEIRSTLKAYARAPGQVVNFSKSSLMVSGAIWDEHKRGLAARLGVRLVTFHDHYLGLLALVGRSRSALFHNIRDHFWGRINGWNGEKRTHWVARQKLRCLLSEGGLGFRDLKAFNLTRFTMESGLEG</sequence>